<gene>
    <name evidence="8" type="ORF">DCAR_001171</name>
</gene>
<dbReference type="InterPro" id="IPR014001">
    <property type="entry name" value="Helicase_ATP-bd"/>
</dbReference>
<dbReference type="Pfam" id="PF00270">
    <property type="entry name" value="DEAD"/>
    <property type="match status" value="2"/>
</dbReference>
<evidence type="ECO:0000259" key="6">
    <source>
        <dbReference type="PROSITE" id="PS51194"/>
    </source>
</evidence>
<dbReference type="InterPro" id="IPR038248">
    <property type="entry name" value="Dicer_dimer_sf"/>
</dbReference>
<comment type="caution">
    <text evidence="8">The sequence shown here is derived from an EMBL/GenBank/DDBJ whole genome shotgun (WGS) entry which is preliminary data.</text>
</comment>
<dbReference type="InterPro" id="IPR027417">
    <property type="entry name" value="P-loop_NTPase"/>
</dbReference>
<dbReference type="SMART" id="SM00490">
    <property type="entry name" value="HELICc"/>
    <property type="match status" value="3"/>
</dbReference>
<dbReference type="SUPFAM" id="SSF69065">
    <property type="entry name" value="RNase III domain-like"/>
    <property type="match status" value="3"/>
</dbReference>
<dbReference type="SUPFAM" id="SSF52540">
    <property type="entry name" value="P-loop containing nucleoside triphosphate hydrolases"/>
    <property type="match status" value="3"/>
</dbReference>
<feature type="domain" description="Dicer dsRNA-binding fold" evidence="7">
    <location>
        <begin position="492"/>
        <end position="578"/>
    </location>
</feature>
<evidence type="ECO:0000256" key="4">
    <source>
        <dbReference type="PROSITE-ProRule" id="PRU00657"/>
    </source>
</evidence>
<dbReference type="InterPro" id="IPR001650">
    <property type="entry name" value="Helicase_C-like"/>
</dbReference>
<dbReference type="GO" id="GO:0004525">
    <property type="term" value="F:ribonuclease III activity"/>
    <property type="evidence" value="ECO:0007669"/>
    <property type="project" value="InterPro"/>
</dbReference>
<feature type="domain" description="Helicase C-terminal" evidence="6">
    <location>
        <begin position="612"/>
        <end position="784"/>
    </location>
</feature>
<evidence type="ECO:0000256" key="1">
    <source>
        <dbReference type="ARBA" id="ARBA00022741"/>
    </source>
</evidence>
<keyword evidence="2" id="KW-0378">Hydrolase</keyword>
<dbReference type="CDD" id="cd18034">
    <property type="entry name" value="DEXHc_dicer"/>
    <property type="match status" value="2"/>
</dbReference>
<dbReference type="Gene3D" id="3.40.50.300">
    <property type="entry name" value="P-loop containing nucleotide triphosphate hydrolases"/>
    <property type="match status" value="5"/>
</dbReference>
<dbReference type="PROSITE" id="PS51194">
    <property type="entry name" value="HELICASE_CTER"/>
    <property type="match status" value="3"/>
</dbReference>
<dbReference type="GO" id="GO:0005524">
    <property type="term" value="F:ATP binding"/>
    <property type="evidence" value="ECO:0007669"/>
    <property type="project" value="UniProtKB-KW"/>
</dbReference>
<comment type="similarity">
    <text evidence="4">Belongs to the helicase family. Dicer subfamily.</text>
</comment>
<dbReference type="GO" id="GO:0030422">
    <property type="term" value="P:siRNA processing"/>
    <property type="evidence" value="ECO:0007669"/>
    <property type="project" value="TreeGrafter"/>
</dbReference>
<feature type="domain" description="Helicase ATP-binding" evidence="5">
    <location>
        <begin position="42"/>
        <end position="221"/>
    </location>
</feature>
<dbReference type="InterPro" id="IPR011545">
    <property type="entry name" value="DEAD/DEAH_box_helicase_dom"/>
</dbReference>
<dbReference type="FunFam" id="3.40.50.300:FF:000420">
    <property type="entry name" value="Endoribonuclease dicer-like 1"/>
    <property type="match status" value="1"/>
</dbReference>
<dbReference type="SMART" id="SM00487">
    <property type="entry name" value="DEXDc"/>
    <property type="match status" value="2"/>
</dbReference>
<evidence type="ECO:0000313" key="8">
    <source>
        <dbReference type="EMBL" id="KZN08641.1"/>
    </source>
</evidence>
<dbReference type="FunFam" id="3.30.160.380:FF:000001">
    <property type="entry name" value="Endoribonuclease dicer-like 1"/>
    <property type="match status" value="3"/>
</dbReference>
<dbReference type="PANTHER" id="PTHR14950">
    <property type="entry name" value="DICER-RELATED"/>
    <property type="match status" value="1"/>
</dbReference>
<feature type="domain" description="Dicer dsRNA-binding fold" evidence="7">
    <location>
        <begin position="1710"/>
        <end position="1796"/>
    </location>
</feature>
<accession>A0A166G7S9</accession>
<dbReference type="Pfam" id="PF03368">
    <property type="entry name" value="Dicer_dimer"/>
    <property type="match status" value="3"/>
</dbReference>
<dbReference type="FunFam" id="3.40.50.300:FF:000705">
    <property type="entry name" value="Endoribonuclease dicer-like protein"/>
    <property type="match status" value="2"/>
</dbReference>
<sequence length="2133" mass="241846">MAILVDNTLDHSRNKESGDMALVETAQEMSADPFARSYQLDALEMAMKQNTIVFLETGSGKTLIAIMLLRSYAHLLRKPSTSLAVFLVPTVVLVSQQAEVVQMHTDLKVGKYWGEMGVDFWNAADWKKQQDDFEVLVMTPQILLNALRHSYIKLETIRILIFDECHHARGRHPYACIMMEFYHRQLESNNLQLPRILGMTASLINTKASSDEEGYWKQICELENIMNSKVFTCSSESVITDYVAMSTPKLKSYRHVDIPYSLFEDIARELKTLKKKFECDIEKANVEESQKENTRQRLSKLCSTFFFCLTELGLWGLEDLRCIVFVQRVITANVLCRLLNVLLPSLSGWKTEYMAGSNTRLQLQSRKAQNKIVEEFRKGTVNIIVATSILEEGLDVQSCNLVVRFDPSATVCSFIQSRGRARMQNSEFLLLVESGDNSSFTRVDSYLASGQVMRQESLRHAAVPCQPLDTEIYNEVFYRVDSTGAIVTLSSSVSLIYFYCSRLPSDGYFKPFPRCNIDKELGKCTLYFPKSCPLPSVTVIGHVKTLKQLACLEACKTLHIMGALSDNLVPDLVEEKDEEMGHLEYVDEHDTYVPSELVGQGLPNGAKTYYCYVLQGLEDLRCIVFVQRVITANVLCRLLNVLLPSLSGWKTEYMAGSNTRLQLQSRKAQNKIVEEFRKGTVNIIVATSILEEGLDVQSCNLVVRFDPSATVCSFIQSRGRARMQNSEFLLLVESGDNSSFTRVDSYLASGQVMRQESLRHAAVPCQPLDTEIYNEVFYRVDSTGAIVTLSSSVSLIYFYCSRLPSDGYFKPFPRCNIDKELGKCTLYFPKSCPLPSVTVIGHVKTLKQLACLEACKTLHIMGALSDNLVPDLVEEKDEEMGHLEYVDEHDTYVPSELVGQGLPNGAKTYYCYVLQLERSFSYDVTMDHIILAASNELNFDEDNITFDLEVDRGSLTVHIKYVGTISLTSKEVLKCQQFQVTIFRVLCNNNYSKLHEILDVFHPWNDLTGLIRNEPFDPKMWIIPGEQMEAFYEVQLSNATKVFTKGVRKIKSKVVADVVEALIGVFLSSGGEIAALSFMNWLGIEVNFFNIPYKRSFSAHPEDLLNISYLESILNYSFSDASLLVEALTHGSFMLPQVPQCYQADHSQENQAVDMPLVQTAEQLPADYLPFARSYQLDALEMAKGQNTIVYLETGSGKTLIAIMLLRSYAHLLRKPSTFLAVFLVPTVVLVSQQAEVVQMHTDLKVGRYWGEMGVDFWNAADWKKQQDEFEVLVMTPQILLNALRHSFLKLETIRILIFDECHHARRRHPYACIMTEFYHHHVKANDLQLPRILGLTASLINNKGSSDRIRCWNDIRELENLMNSKVFTCSSESAIAEYIEMSTPKLKTYRHVAFPCSLFSKISIQLKRLHEKFICVIENANMEDSQKENTRQRLSKLCSTFSFCLTELGLWLALKAADSLSSQGSEMLIWQQLDKSGERIITDFSLDVFKVLSGYIPSDPNWSISDDMEANVGNGYLSTKVICLFDSLLQRRGLIDLRCIVFVERVITAIALCRLLNVVLPSLSGWRTEYLAGSNTRLQLQSRKAQNIIVEEFRKGKVNIIVATSILEEGLDVQSCNLVVRFDPPSTVRSFIQSRGRARMHNSEFLILVKSGDNSSITRVDNYLSSGQVMRQESLRHAALPCQPLDTEIYNEVFYRVDSTGAVVTLSSSVSLIYFYCSRLPSDGYFKPLPRCNIDKELQKCTLYFSKSCPLPSITVHGNFKTLKQLACLEACKKLHMLGALTDNLVPDMVEEEDAEELGHLNYVDEHDIYVPAELVGQGLNSGAKRYYCYLLELERNFTYDIEIDNLMLAARNELKFDEGNNLAFELEVERGIVIVRIKYATPISLTSEEVLKCKKFQVNILSVLHNKNYNKLKERLDVIHPPEDLDVYDYLLLPTTGSQQSLYIDWRSVDSVLFRSENIIHDHARSLLPALVLYLIPTEVHGTLKDEGLIRNEPFDPKMWIIPGDQMEAFHEVQLSTTTKVFTKGIRKIKSKVVADAVEALIGVFLSCDGEPAALSIMTWLGIEVDFFNIPYKRSFSAHPEELINISYLESILNYSFTDASLLVEALTHGSFMLPQVPQCYQGSRHIYVFE</sequence>
<dbReference type="InterPro" id="IPR005034">
    <property type="entry name" value="Dicer_dimerisation"/>
</dbReference>
<dbReference type="STRING" id="79200.A0A166G7S9"/>
<dbReference type="GO" id="GO:0003723">
    <property type="term" value="F:RNA binding"/>
    <property type="evidence" value="ECO:0007669"/>
    <property type="project" value="UniProtKB-UniRule"/>
</dbReference>
<feature type="domain" description="Dicer dsRNA-binding fold" evidence="7">
    <location>
        <begin position="792"/>
        <end position="878"/>
    </location>
</feature>
<dbReference type="GO" id="GO:0005737">
    <property type="term" value="C:cytoplasm"/>
    <property type="evidence" value="ECO:0007669"/>
    <property type="project" value="TreeGrafter"/>
</dbReference>
<dbReference type="PROSITE" id="PS51327">
    <property type="entry name" value="DICER_DSRBF"/>
    <property type="match status" value="3"/>
</dbReference>
<keyword evidence="1" id="KW-0547">Nucleotide-binding</keyword>
<dbReference type="EMBL" id="LNRQ01000001">
    <property type="protein sequence ID" value="KZN08641.1"/>
    <property type="molecule type" value="Genomic_DNA"/>
</dbReference>
<dbReference type="PANTHER" id="PTHR14950:SF70">
    <property type="entry name" value="ENDORIBONUCLEASE DICER HOMOLOG 2"/>
    <property type="match status" value="1"/>
</dbReference>
<reference evidence="8" key="1">
    <citation type="journal article" date="2016" name="Nat. Genet.">
        <title>A high-quality carrot genome assembly provides new insights into carotenoid accumulation and asterid genome evolution.</title>
        <authorList>
            <person name="Iorizzo M."/>
            <person name="Ellison S."/>
            <person name="Senalik D."/>
            <person name="Zeng P."/>
            <person name="Satapoomin P."/>
            <person name="Huang J."/>
            <person name="Bowman M."/>
            <person name="Iovene M."/>
            <person name="Sanseverino W."/>
            <person name="Cavagnaro P."/>
            <person name="Yildiz M."/>
            <person name="Macko-Podgorni A."/>
            <person name="Moranska E."/>
            <person name="Grzebelus E."/>
            <person name="Grzebelus D."/>
            <person name="Ashrafi H."/>
            <person name="Zheng Z."/>
            <person name="Cheng S."/>
            <person name="Spooner D."/>
            <person name="Van Deynze A."/>
            <person name="Simon P."/>
        </authorList>
    </citation>
    <scope>NUCLEOTIDE SEQUENCE [LARGE SCALE GENOMIC DNA]</scope>
    <source>
        <tissue evidence="8">Leaf</tissue>
    </source>
</reference>
<feature type="domain" description="Helicase C-terminal" evidence="6">
    <location>
        <begin position="1530"/>
        <end position="1702"/>
    </location>
</feature>
<dbReference type="GO" id="GO:0005634">
    <property type="term" value="C:nucleus"/>
    <property type="evidence" value="ECO:0007669"/>
    <property type="project" value="TreeGrafter"/>
</dbReference>
<dbReference type="OMA" id="THENHHE"/>
<feature type="domain" description="Helicase C-terminal" evidence="6">
    <location>
        <begin position="308"/>
        <end position="484"/>
    </location>
</feature>
<name>A0A166G7S9_DAUCS</name>
<organism evidence="8">
    <name type="scientific">Daucus carota subsp. sativus</name>
    <name type="common">Carrot</name>
    <dbReference type="NCBI Taxonomy" id="79200"/>
    <lineage>
        <taxon>Eukaryota</taxon>
        <taxon>Viridiplantae</taxon>
        <taxon>Streptophyta</taxon>
        <taxon>Embryophyta</taxon>
        <taxon>Tracheophyta</taxon>
        <taxon>Spermatophyta</taxon>
        <taxon>Magnoliopsida</taxon>
        <taxon>eudicotyledons</taxon>
        <taxon>Gunneridae</taxon>
        <taxon>Pentapetalae</taxon>
        <taxon>asterids</taxon>
        <taxon>campanulids</taxon>
        <taxon>Apiales</taxon>
        <taxon>Apiaceae</taxon>
        <taxon>Apioideae</taxon>
        <taxon>Scandiceae</taxon>
        <taxon>Daucinae</taxon>
        <taxon>Daucus</taxon>
        <taxon>Daucus sect. Daucus</taxon>
    </lineage>
</organism>
<evidence type="ECO:0000259" key="7">
    <source>
        <dbReference type="PROSITE" id="PS51327"/>
    </source>
</evidence>
<dbReference type="Gene3D" id="3.30.160.380">
    <property type="entry name" value="Dicer dimerisation domain"/>
    <property type="match status" value="3"/>
</dbReference>
<feature type="domain" description="Helicase ATP-binding" evidence="5">
    <location>
        <begin position="1179"/>
        <end position="1358"/>
    </location>
</feature>
<keyword evidence="3" id="KW-0067">ATP-binding</keyword>
<dbReference type="Gramene" id="KZN08641">
    <property type="protein sequence ID" value="KZN08641"/>
    <property type="gene ID" value="DCAR_001171"/>
</dbReference>
<evidence type="ECO:0000256" key="3">
    <source>
        <dbReference type="ARBA" id="ARBA00022840"/>
    </source>
</evidence>
<dbReference type="PROSITE" id="PS51192">
    <property type="entry name" value="HELICASE_ATP_BIND_1"/>
    <property type="match status" value="2"/>
</dbReference>
<dbReference type="InterPro" id="IPR036389">
    <property type="entry name" value="RNase_III_sf"/>
</dbReference>
<proteinExistence type="inferred from homology"/>
<dbReference type="Pfam" id="PF00271">
    <property type="entry name" value="Helicase_C"/>
    <property type="match status" value="3"/>
</dbReference>
<protein>
    <submittedName>
        <fullName evidence="8">Uncharacterized protein</fullName>
    </submittedName>
</protein>
<evidence type="ECO:0000256" key="2">
    <source>
        <dbReference type="ARBA" id="ARBA00022801"/>
    </source>
</evidence>
<evidence type="ECO:0000259" key="5">
    <source>
        <dbReference type="PROSITE" id="PS51192"/>
    </source>
</evidence>
<keyword evidence="4" id="KW-0694">RNA-binding</keyword>